<organism evidence="2 3">
    <name type="scientific">Blomia tropicalis</name>
    <name type="common">Mite</name>
    <dbReference type="NCBI Taxonomy" id="40697"/>
    <lineage>
        <taxon>Eukaryota</taxon>
        <taxon>Metazoa</taxon>
        <taxon>Ecdysozoa</taxon>
        <taxon>Arthropoda</taxon>
        <taxon>Chelicerata</taxon>
        <taxon>Arachnida</taxon>
        <taxon>Acari</taxon>
        <taxon>Acariformes</taxon>
        <taxon>Sarcoptiformes</taxon>
        <taxon>Astigmata</taxon>
        <taxon>Glycyphagoidea</taxon>
        <taxon>Echimyopodidae</taxon>
        <taxon>Blomia</taxon>
    </lineage>
</organism>
<feature type="signal peptide" evidence="1">
    <location>
        <begin position="1"/>
        <end position="25"/>
    </location>
</feature>
<evidence type="ECO:0000313" key="3">
    <source>
        <dbReference type="Proteomes" id="UP001142055"/>
    </source>
</evidence>
<sequence>MATSILMITLIVVFILLTTPLETRSLPLDDYFINLEDHYCDKYNDNNKNLLIVDMCIEFDSCLHRFLQETKAGEINQLPYYNEAFECVVGCFRKWHKRRNRLRIHAKSF</sequence>
<gene>
    <name evidence="2" type="ORF">RDWZM_003329</name>
</gene>
<protein>
    <recommendedName>
        <fullName evidence="4">Transmembrane protein</fullName>
    </recommendedName>
</protein>
<accession>A0A9Q0RSF5</accession>
<reference evidence="2" key="1">
    <citation type="submission" date="2022-12" db="EMBL/GenBank/DDBJ databases">
        <title>Genome assemblies of Blomia tropicalis.</title>
        <authorList>
            <person name="Cui Y."/>
        </authorList>
    </citation>
    <scope>NUCLEOTIDE SEQUENCE</scope>
    <source>
        <tissue evidence="2">Adult mites</tissue>
    </source>
</reference>
<evidence type="ECO:0008006" key="4">
    <source>
        <dbReference type="Google" id="ProtNLM"/>
    </source>
</evidence>
<evidence type="ECO:0000313" key="2">
    <source>
        <dbReference type="EMBL" id="KAJ6224784.1"/>
    </source>
</evidence>
<comment type="caution">
    <text evidence="2">The sequence shown here is derived from an EMBL/GenBank/DDBJ whole genome shotgun (WGS) entry which is preliminary data.</text>
</comment>
<evidence type="ECO:0000256" key="1">
    <source>
        <dbReference type="SAM" id="SignalP"/>
    </source>
</evidence>
<feature type="chain" id="PRO_5040109214" description="Transmembrane protein" evidence="1">
    <location>
        <begin position="26"/>
        <end position="109"/>
    </location>
</feature>
<dbReference type="AlphaFoldDB" id="A0A9Q0RSF5"/>
<proteinExistence type="predicted"/>
<dbReference type="EMBL" id="JAPWDV010000001">
    <property type="protein sequence ID" value="KAJ6224784.1"/>
    <property type="molecule type" value="Genomic_DNA"/>
</dbReference>
<keyword evidence="3" id="KW-1185">Reference proteome</keyword>
<keyword evidence="1" id="KW-0732">Signal</keyword>
<name>A0A9Q0RSF5_BLOTA</name>
<dbReference type="Proteomes" id="UP001142055">
    <property type="component" value="Chromosome 1"/>
</dbReference>